<sequence>LAQHAMKISVIKKEGTMASDVITGLGSVAQACAILLGMTYALNFSYLHEAFQNLSVEHVYSSKCDLKGSLPRYLSCFVYKIYVFNEGCHVNFDV</sequence>
<evidence type="ECO:0000256" key="1">
    <source>
        <dbReference type="SAM" id="Phobius"/>
    </source>
</evidence>
<dbReference type="Proteomes" id="UP000314982">
    <property type="component" value="Unassembled WGS sequence"/>
</dbReference>
<reference evidence="2" key="2">
    <citation type="submission" date="2025-08" db="UniProtKB">
        <authorList>
            <consortium name="Ensembl"/>
        </authorList>
    </citation>
    <scope>IDENTIFICATION</scope>
</reference>
<keyword evidence="3" id="KW-1185">Reference proteome</keyword>
<keyword evidence="1" id="KW-0472">Membrane</keyword>
<accession>A0A4W5M7S7</accession>
<reference evidence="3" key="1">
    <citation type="submission" date="2018-06" db="EMBL/GenBank/DDBJ databases">
        <title>Genome assembly of Danube salmon.</title>
        <authorList>
            <person name="Macqueen D.J."/>
            <person name="Gundappa M.K."/>
        </authorList>
    </citation>
    <scope>NUCLEOTIDE SEQUENCE [LARGE SCALE GENOMIC DNA]</scope>
</reference>
<reference evidence="2" key="3">
    <citation type="submission" date="2025-09" db="UniProtKB">
        <authorList>
            <consortium name="Ensembl"/>
        </authorList>
    </citation>
    <scope>IDENTIFICATION</scope>
</reference>
<dbReference type="Ensembl" id="ENSHHUT00000035237.1">
    <property type="protein sequence ID" value="ENSHHUP00000033879.1"/>
    <property type="gene ID" value="ENSHHUG00000021365.1"/>
</dbReference>
<protein>
    <submittedName>
        <fullName evidence="2">Uncharacterized protein</fullName>
    </submittedName>
</protein>
<evidence type="ECO:0000313" key="3">
    <source>
        <dbReference type="Proteomes" id="UP000314982"/>
    </source>
</evidence>
<proteinExistence type="predicted"/>
<keyword evidence="1" id="KW-0812">Transmembrane</keyword>
<evidence type="ECO:0000313" key="2">
    <source>
        <dbReference type="Ensembl" id="ENSHHUP00000033879.1"/>
    </source>
</evidence>
<name>A0A4W5M7S7_9TELE</name>
<keyword evidence="1" id="KW-1133">Transmembrane helix</keyword>
<dbReference type="AlphaFoldDB" id="A0A4W5M7S7"/>
<organism evidence="2 3">
    <name type="scientific">Hucho hucho</name>
    <name type="common">huchen</name>
    <dbReference type="NCBI Taxonomy" id="62062"/>
    <lineage>
        <taxon>Eukaryota</taxon>
        <taxon>Metazoa</taxon>
        <taxon>Chordata</taxon>
        <taxon>Craniata</taxon>
        <taxon>Vertebrata</taxon>
        <taxon>Euteleostomi</taxon>
        <taxon>Actinopterygii</taxon>
        <taxon>Neopterygii</taxon>
        <taxon>Teleostei</taxon>
        <taxon>Protacanthopterygii</taxon>
        <taxon>Salmoniformes</taxon>
        <taxon>Salmonidae</taxon>
        <taxon>Salmoninae</taxon>
        <taxon>Hucho</taxon>
    </lineage>
</organism>
<feature type="transmembrane region" description="Helical" evidence="1">
    <location>
        <begin position="21"/>
        <end position="42"/>
    </location>
</feature>